<reference evidence="3 4" key="1">
    <citation type="submission" date="2011-01" db="EMBL/GenBank/DDBJ databases">
        <authorList>
            <person name="Muzny D."/>
            <person name="Qin X."/>
            <person name="Deng J."/>
            <person name="Jiang H."/>
            <person name="Liu Y."/>
            <person name="Qu J."/>
            <person name="Song X.-Z."/>
            <person name="Zhang L."/>
            <person name="Thornton R."/>
            <person name="Coyle M."/>
            <person name="Francisco L."/>
            <person name="Jackson L."/>
            <person name="Javaid M."/>
            <person name="Korchina V."/>
            <person name="Kovar C."/>
            <person name="Mata R."/>
            <person name="Mathew T."/>
            <person name="Ngo R."/>
            <person name="Nguyen L."/>
            <person name="Nguyen N."/>
            <person name="Okwuonu G."/>
            <person name="Ongeri F."/>
            <person name="Pham C."/>
            <person name="Simmons D."/>
            <person name="Wilczek-Boney K."/>
            <person name="Hale W."/>
            <person name="Jakkamsetti A."/>
            <person name="Pham P."/>
            <person name="Ruth R."/>
            <person name="San Lucas F."/>
            <person name="Warren J."/>
            <person name="Zhang J."/>
            <person name="Zhao Z."/>
            <person name="Zhou C."/>
            <person name="Zhu D."/>
            <person name="Lee S."/>
            <person name="Bess C."/>
            <person name="Blankenburg K."/>
            <person name="Forbes L."/>
            <person name="Fu Q."/>
            <person name="Gubbala S."/>
            <person name="Hirani K."/>
            <person name="Jayaseelan J.C."/>
            <person name="Lara F."/>
            <person name="Munidasa M."/>
            <person name="Palculict T."/>
            <person name="Patil S."/>
            <person name="Pu L.-L."/>
            <person name="Saada N."/>
            <person name="Tang L."/>
            <person name="Weissenberger G."/>
            <person name="Zhu Y."/>
            <person name="Hemphill L."/>
            <person name="Shang Y."/>
            <person name="Youmans B."/>
            <person name="Ayvaz T."/>
            <person name="Ross M."/>
            <person name="Santibanez J."/>
            <person name="Aqrawi P."/>
            <person name="Gross S."/>
            <person name="Joshi V."/>
            <person name="Fowler G."/>
            <person name="Nazareth L."/>
            <person name="Reid J."/>
            <person name="Worley K."/>
            <person name="Petrosino J."/>
            <person name="Highlander S."/>
            <person name="Gibbs R."/>
        </authorList>
    </citation>
    <scope>NUCLEOTIDE SEQUENCE [LARGE SCALE GENOMIC DNA]</scope>
    <source>
        <strain evidence="3 4">ATCC 12755</strain>
    </source>
</reference>
<comment type="caution">
    <text evidence="3">The sequence shown here is derived from an EMBL/GenBank/DDBJ whole genome shotgun (WGS) entry which is preliminary data.</text>
</comment>
<feature type="domain" description="WxL Interacting Protein host binding" evidence="2">
    <location>
        <begin position="13"/>
        <end position="149"/>
    </location>
</feature>
<sequence length="196" mass="22256">MKEETEETVSEQEGVAVKNEFAYVIGVVVSNTRDSVEPDLELLDVFPNQLNFRNVISATIQNVTPTFVNRLAIKASVQREGETEILYEASDEQMQMAPNSHFHFPIPLGGDRFEAGNYLLKLTATSKGESWSWEQKFTIDSEKARSYNRTDVTIDASTNWWMIGSLVLFFALLGMIVYELYKKKLKRKSGGVRSDE</sequence>
<keyword evidence="1" id="KW-0812">Transmembrane</keyword>
<dbReference type="EMBL" id="AEWT01000031">
    <property type="protein sequence ID" value="EGC68171.1"/>
    <property type="molecule type" value="Genomic_DNA"/>
</dbReference>
<proteinExistence type="predicted"/>
<evidence type="ECO:0000256" key="1">
    <source>
        <dbReference type="SAM" id="Phobius"/>
    </source>
</evidence>
<dbReference type="Pfam" id="PF11797">
    <property type="entry name" value="WxLIP_HBD"/>
    <property type="match status" value="1"/>
</dbReference>
<evidence type="ECO:0000313" key="4">
    <source>
        <dbReference type="Proteomes" id="UP000004835"/>
    </source>
</evidence>
<evidence type="ECO:0000313" key="3">
    <source>
        <dbReference type="EMBL" id="EGC68171.1"/>
    </source>
</evidence>
<protein>
    <recommendedName>
        <fullName evidence="2">WxL Interacting Protein host binding domain-containing protein</fullName>
    </recommendedName>
</protein>
<evidence type="ECO:0000259" key="2">
    <source>
        <dbReference type="Pfam" id="PF11797"/>
    </source>
</evidence>
<organism evidence="3 4">
    <name type="scientific">Enterococcus casseliflavus ATCC 12755</name>
    <dbReference type="NCBI Taxonomy" id="888066"/>
    <lineage>
        <taxon>Bacteria</taxon>
        <taxon>Bacillati</taxon>
        <taxon>Bacillota</taxon>
        <taxon>Bacilli</taxon>
        <taxon>Lactobacillales</taxon>
        <taxon>Enterococcaceae</taxon>
        <taxon>Enterococcus</taxon>
    </lineage>
</organism>
<feature type="transmembrane region" description="Helical" evidence="1">
    <location>
        <begin position="160"/>
        <end position="181"/>
    </location>
</feature>
<dbReference type="InterPro" id="IPR021759">
    <property type="entry name" value="WxLIP_HBD"/>
</dbReference>
<dbReference type="Proteomes" id="UP000004835">
    <property type="component" value="Unassembled WGS sequence"/>
</dbReference>
<keyword evidence="1" id="KW-0472">Membrane</keyword>
<accession>F0EPE6</accession>
<name>F0EPE6_ENTCA</name>
<gene>
    <name evidence="3" type="ORF">HMPREF9087_3288</name>
</gene>
<keyword evidence="1" id="KW-1133">Transmembrane helix</keyword>
<dbReference type="HOGENOM" id="CLU_051987_3_1_9"/>
<dbReference type="AlphaFoldDB" id="F0EPE6"/>